<evidence type="ECO:0000256" key="1">
    <source>
        <dbReference type="SAM" id="Phobius"/>
    </source>
</evidence>
<comment type="caution">
    <text evidence="2">The sequence shown here is derived from an EMBL/GenBank/DDBJ whole genome shotgun (WGS) entry which is preliminary data.</text>
</comment>
<feature type="transmembrane region" description="Helical" evidence="1">
    <location>
        <begin position="12"/>
        <end position="31"/>
    </location>
</feature>
<dbReference type="RefSeq" id="WP_157333842.1">
    <property type="nucleotide sequence ID" value="NZ_JANADL010000006.1"/>
</dbReference>
<reference evidence="2 3" key="1">
    <citation type="submission" date="2019-12" db="EMBL/GenBank/DDBJ databases">
        <title>Draft genome sequences Bradyrhizobium cajani AMBPC1010, Bradyrhizobium pachyrhizi AMBPC1040 and Bradyrhizobium yuanmingense ALSPC3051, three plant growth promoting strains isolated from nodules of Cajanus cajan L. in Dominican Republic.</title>
        <authorList>
            <person name="Flores-Felix J.D."/>
            <person name="Araujo J."/>
            <person name="Diaz-Alcantara C."/>
            <person name="Gonzalez-Andres F."/>
            <person name="Velazquez E."/>
        </authorList>
    </citation>
    <scope>NUCLEOTIDE SEQUENCE [LARGE SCALE GENOMIC DNA]</scope>
    <source>
        <strain evidence="2 3">1010</strain>
    </source>
</reference>
<keyword evidence="1" id="KW-1133">Transmembrane helix</keyword>
<keyword evidence="3" id="KW-1185">Reference proteome</keyword>
<keyword evidence="1" id="KW-0472">Membrane</keyword>
<dbReference type="Proteomes" id="UP000449969">
    <property type="component" value="Unassembled WGS sequence"/>
</dbReference>
<protein>
    <submittedName>
        <fullName evidence="2">Uncharacterized protein</fullName>
    </submittedName>
</protein>
<sequence length="130" mass="13986">MPSLTLSQATKVVLVVLAVYFPVALYLHYSYVPKPDPPKSANLTGPFRKIDPTAYQALVPKLEGLADFGSMPVRSTIVLLEDGKPLGPPHSPSKVANGSYSHWLGAGIIFSASDNSDPNSNGRSYSITWK</sequence>
<proteinExistence type="predicted"/>
<organism evidence="2 3">
    <name type="scientific">Bradyrhizobium cajani</name>
    <dbReference type="NCBI Taxonomy" id="1928661"/>
    <lineage>
        <taxon>Bacteria</taxon>
        <taxon>Pseudomonadati</taxon>
        <taxon>Pseudomonadota</taxon>
        <taxon>Alphaproteobacteria</taxon>
        <taxon>Hyphomicrobiales</taxon>
        <taxon>Nitrobacteraceae</taxon>
        <taxon>Bradyrhizobium</taxon>
    </lineage>
</organism>
<evidence type="ECO:0000313" key="2">
    <source>
        <dbReference type="EMBL" id="MVT76901.1"/>
    </source>
</evidence>
<evidence type="ECO:0000313" key="3">
    <source>
        <dbReference type="Proteomes" id="UP000449969"/>
    </source>
</evidence>
<dbReference type="EMBL" id="WQNE01000029">
    <property type="protein sequence ID" value="MVT76901.1"/>
    <property type="molecule type" value="Genomic_DNA"/>
</dbReference>
<dbReference type="OrthoDB" id="8049807at2"/>
<dbReference type="AlphaFoldDB" id="A0A844TPP9"/>
<gene>
    <name evidence="2" type="ORF">GPL20_28305</name>
</gene>
<keyword evidence="1" id="KW-0812">Transmembrane</keyword>
<name>A0A844TPP9_9BRAD</name>
<accession>A0A844TPP9</accession>